<organism evidence="2 3">
    <name type="scientific">Puccinia striiformis</name>
    <dbReference type="NCBI Taxonomy" id="27350"/>
    <lineage>
        <taxon>Eukaryota</taxon>
        <taxon>Fungi</taxon>
        <taxon>Dikarya</taxon>
        <taxon>Basidiomycota</taxon>
        <taxon>Pucciniomycotina</taxon>
        <taxon>Pucciniomycetes</taxon>
        <taxon>Pucciniales</taxon>
        <taxon>Pucciniaceae</taxon>
        <taxon>Puccinia</taxon>
    </lineage>
</organism>
<reference evidence="2 3" key="1">
    <citation type="submission" date="2017-12" db="EMBL/GenBank/DDBJ databases">
        <title>Gene loss provides genomic basis for host adaptation in cereal stripe rust fungi.</title>
        <authorList>
            <person name="Xia C."/>
        </authorList>
    </citation>
    <scope>NUCLEOTIDE SEQUENCE [LARGE SCALE GENOMIC DNA]</scope>
    <source>
        <strain evidence="2 3">93TX-2</strain>
    </source>
</reference>
<reference evidence="3" key="3">
    <citation type="journal article" date="2018" name="Mol. Plant Microbe Interact.">
        <title>Genome sequence resources for the wheat stripe rust pathogen (Puccinia striiformis f. sp. tritici) and the barley stripe rust pathogen (Puccinia striiformis f. sp. hordei).</title>
        <authorList>
            <person name="Xia C."/>
            <person name="Wang M."/>
            <person name="Yin C."/>
            <person name="Cornejo O.E."/>
            <person name="Hulbert S.H."/>
            <person name="Chen X."/>
        </authorList>
    </citation>
    <scope>NUCLEOTIDE SEQUENCE [LARGE SCALE GENOMIC DNA]</scope>
    <source>
        <strain evidence="3">93TX-2</strain>
    </source>
</reference>
<accession>A0A2S4UX81</accession>
<dbReference type="AlphaFoldDB" id="A0A2S4UX81"/>
<feature type="region of interest" description="Disordered" evidence="1">
    <location>
        <begin position="1"/>
        <end position="61"/>
    </location>
</feature>
<reference evidence="3" key="2">
    <citation type="journal article" date="2018" name="BMC Genomics">
        <title>Genomic insights into host adaptation between the wheat stripe rust pathogen (Puccinia striiformis f. sp. tritici) and the barley stripe rust pathogen (Puccinia striiformis f. sp. hordei).</title>
        <authorList>
            <person name="Xia C."/>
            <person name="Wang M."/>
            <person name="Yin C."/>
            <person name="Cornejo O.E."/>
            <person name="Hulbert S.H."/>
            <person name="Chen X."/>
        </authorList>
    </citation>
    <scope>NUCLEOTIDE SEQUENCE [LARGE SCALE GENOMIC DNA]</scope>
    <source>
        <strain evidence="3">93TX-2</strain>
    </source>
</reference>
<comment type="caution">
    <text evidence="2">The sequence shown here is derived from an EMBL/GenBank/DDBJ whole genome shotgun (WGS) entry which is preliminary data.</text>
</comment>
<gene>
    <name evidence="2" type="ORF">PSHT_12361</name>
</gene>
<feature type="compositionally biased region" description="Polar residues" evidence="1">
    <location>
        <begin position="1"/>
        <end position="18"/>
    </location>
</feature>
<dbReference type="VEuPathDB" id="FungiDB:PSTT_04463"/>
<proteinExistence type="predicted"/>
<dbReference type="Proteomes" id="UP000238274">
    <property type="component" value="Unassembled WGS sequence"/>
</dbReference>
<keyword evidence="3" id="KW-1185">Reference proteome</keyword>
<dbReference type="EMBL" id="PKSM01000224">
    <property type="protein sequence ID" value="POW01872.1"/>
    <property type="molecule type" value="Genomic_DNA"/>
</dbReference>
<dbReference type="VEuPathDB" id="FungiDB:PSHT_12361"/>
<evidence type="ECO:0000256" key="1">
    <source>
        <dbReference type="SAM" id="MobiDB-lite"/>
    </source>
</evidence>
<name>A0A2S4UX81_9BASI</name>
<protein>
    <submittedName>
        <fullName evidence="2">Uncharacterized protein</fullName>
    </submittedName>
</protein>
<evidence type="ECO:0000313" key="2">
    <source>
        <dbReference type="EMBL" id="POW01872.1"/>
    </source>
</evidence>
<sequence length="179" mass="19390">MPNTTNNSTQSMINSYLNLASHDPESINTAHSPKDKETLSDEDNSSSSSESESLPHDGLSTLSSPAPTVVVPFKCIVGYSLQLEDRKRGHKSTWEAAKSPAATKMYIDVNHNKQSFEEFKIAAADVCNTLLPGIGLMIGKAGKKNIPKIEWQAFIPNNKGGNLARCTLEAQPLIFDGSN</sequence>
<evidence type="ECO:0000313" key="3">
    <source>
        <dbReference type="Proteomes" id="UP000238274"/>
    </source>
</evidence>